<comment type="caution">
    <text evidence="1">The sequence shown here is derived from an EMBL/GenBank/DDBJ whole genome shotgun (WGS) entry which is preliminary data.</text>
</comment>
<proteinExistence type="predicted"/>
<reference evidence="1 2" key="1">
    <citation type="submission" date="2019-05" db="EMBL/GenBank/DDBJ databases">
        <title>Emergence of the Ug99 lineage of the wheat stem rust pathogen through somatic hybridization.</title>
        <authorList>
            <person name="Li F."/>
            <person name="Upadhyaya N.M."/>
            <person name="Sperschneider J."/>
            <person name="Matny O."/>
            <person name="Nguyen-Phuc H."/>
            <person name="Mago R."/>
            <person name="Raley C."/>
            <person name="Miller M.E."/>
            <person name="Silverstein K.A.T."/>
            <person name="Henningsen E."/>
            <person name="Hirsch C.D."/>
            <person name="Visser B."/>
            <person name="Pretorius Z.A."/>
            <person name="Steffenson B.J."/>
            <person name="Schwessinger B."/>
            <person name="Dodds P.N."/>
            <person name="Figueroa M."/>
        </authorList>
    </citation>
    <scope>NUCLEOTIDE SEQUENCE [LARGE SCALE GENOMIC DNA]</scope>
    <source>
        <strain evidence="1">21-0</strain>
    </source>
</reference>
<evidence type="ECO:0000313" key="1">
    <source>
        <dbReference type="EMBL" id="KAA1101345.1"/>
    </source>
</evidence>
<evidence type="ECO:0000313" key="2">
    <source>
        <dbReference type="Proteomes" id="UP000324748"/>
    </source>
</evidence>
<dbReference type="AlphaFoldDB" id="A0A5B0PI77"/>
<keyword evidence="2" id="KW-1185">Reference proteome</keyword>
<organism evidence="1 2">
    <name type="scientific">Puccinia graminis f. sp. tritici</name>
    <dbReference type="NCBI Taxonomy" id="56615"/>
    <lineage>
        <taxon>Eukaryota</taxon>
        <taxon>Fungi</taxon>
        <taxon>Dikarya</taxon>
        <taxon>Basidiomycota</taxon>
        <taxon>Pucciniomycotina</taxon>
        <taxon>Pucciniomycetes</taxon>
        <taxon>Pucciniales</taxon>
        <taxon>Pucciniaceae</taxon>
        <taxon>Puccinia</taxon>
    </lineage>
</organism>
<gene>
    <name evidence="1" type="primary">GUF1_3</name>
    <name evidence="1" type="ORF">PGT21_017275</name>
</gene>
<dbReference type="EMBL" id="VSWC01000053">
    <property type="protein sequence ID" value="KAA1101345.1"/>
    <property type="molecule type" value="Genomic_DNA"/>
</dbReference>
<protein>
    <submittedName>
        <fullName evidence="1">Translation factor guf1 mitochondrial</fullName>
    </submittedName>
</protein>
<accession>A0A5B0PI77</accession>
<sequence>MRVAISLARRNNPFNGRAWYSHTGAKPPTNQTYKSPIIGATFYAAKTPFTKIEPVNQSIETRQLMVFAGLYKIDSNAFADRI</sequence>
<dbReference type="Proteomes" id="UP000324748">
    <property type="component" value="Unassembled WGS sequence"/>
</dbReference>
<name>A0A5B0PI77_PUCGR</name>